<organism evidence="2 3">
    <name type="scientific">Amborella trichopoda</name>
    <dbReference type="NCBI Taxonomy" id="13333"/>
    <lineage>
        <taxon>Eukaryota</taxon>
        <taxon>Viridiplantae</taxon>
        <taxon>Streptophyta</taxon>
        <taxon>Embryophyta</taxon>
        <taxon>Tracheophyta</taxon>
        <taxon>Spermatophyta</taxon>
        <taxon>Magnoliopsida</taxon>
        <taxon>Amborellales</taxon>
        <taxon>Amborellaceae</taxon>
        <taxon>Amborella</taxon>
    </lineage>
</organism>
<dbReference type="Proteomes" id="UP000017836">
    <property type="component" value="Unassembled WGS sequence"/>
</dbReference>
<evidence type="ECO:0000313" key="3">
    <source>
        <dbReference type="Proteomes" id="UP000017836"/>
    </source>
</evidence>
<keyword evidence="3" id="KW-1185">Reference proteome</keyword>
<reference evidence="3" key="1">
    <citation type="journal article" date="2013" name="Science">
        <title>The Amborella genome and the evolution of flowering plants.</title>
        <authorList>
            <consortium name="Amborella Genome Project"/>
        </authorList>
    </citation>
    <scope>NUCLEOTIDE SEQUENCE [LARGE SCALE GENOMIC DNA]</scope>
</reference>
<proteinExistence type="predicted"/>
<gene>
    <name evidence="2" type="ORF">AMTR_s00028p00240600</name>
</gene>
<feature type="region of interest" description="Disordered" evidence="1">
    <location>
        <begin position="1"/>
        <end position="75"/>
    </location>
</feature>
<protein>
    <submittedName>
        <fullName evidence="2">Uncharacterized protein</fullName>
    </submittedName>
</protein>
<feature type="compositionally biased region" description="Basic and acidic residues" evidence="1">
    <location>
        <begin position="25"/>
        <end position="43"/>
    </location>
</feature>
<evidence type="ECO:0000256" key="1">
    <source>
        <dbReference type="SAM" id="MobiDB-lite"/>
    </source>
</evidence>
<evidence type="ECO:0000313" key="2">
    <source>
        <dbReference type="EMBL" id="ERN10681.1"/>
    </source>
</evidence>
<name>W1PSM3_AMBTC</name>
<dbReference type="AlphaFoldDB" id="W1PSM3"/>
<dbReference type="HOGENOM" id="CLU_2486337_0_0_1"/>
<dbReference type="Gramene" id="ERN10681">
    <property type="protein sequence ID" value="ERN10681"/>
    <property type="gene ID" value="AMTR_s00028p00240600"/>
</dbReference>
<sequence>MQTLHLASRRPLRSLWNTPKMPCMESERPMKEMPSEKDRKDSDGGTPSHALPGIHSRLPAHTAPATEYAAPVTDSALIEDRTPLACW</sequence>
<dbReference type="EMBL" id="KI392812">
    <property type="protein sequence ID" value="ERN10681.1"/>
    <property type="molecule type" value="Genomic_DNA"/>
</dbReference>
<accession>W1PSM3</accession>